<dbReference type="PANTHER" id="PTHR30620">
    <property type="entry name" value="PERIPLASMIC BETA-GLUCOSIDASE-RELATED"/>
    <property type="match status" value="1"/>
</dbReference>
<dbReference type="STRING" id="684065.SAMN05421738_106160"/>
<dbReference type="InterPro" id="IPR001764">
    <property type="entry name" value="Glyco_hydro_3_N"/>
</dbReference>
<dbReference type="FunFam" id="2.60.40.10:FF:000495">
    <property type="entry name" value="Periplasmic beta-glucosidase"/>
    <property type="match status" value="1"/>
</dbReference>
<dbReference type="InterPro" id="IPR019800">
    <property type="entry name" value="Glyco_hydro_3_AS"/>
</dbReference>
<dbReference type="PROSITE" id="PS00775">
    <property type="entry name" value="GLYCOSYL_HYDROL_F3"/>
    <property type="match status" value="1"/>
</dbReference>
<feature type="domain" description="Fibronectin type III-like" evidence="12">
    <location>
        <begin position="667"/>
        <end position="736"/>
    </location>
</feature>
<comment type="similarity">
    <text evidence="3 10">Belongs to the glycosyl hydrolase 3 family.</text>
</comment>
<evidence type="ECO:0000256" key="1">
    <source>
        <dbReference type="ARBA" id="ARBA00000448"/>
    </source>
</evidence>
<dbReference type="GO" id="GO:0009251">
    <property type="term" value="P:glucan catabolic process"/>
    <property type="evidence" value="ECO:0007669"/>
    <property type="project" value="TreeGrafter"/>
</dbReference>
<evidence type="ECO:0000259" key="12">
    <source>
        <dbReference type="SMART" id="SM01217"/>
    </source>
</evidence>
<evidence type="ECO:0000256" key="3">
    <source>
        <dbReference type="ARBA" id="ARBA00005336"/>
    </source>
</evidence>
<dbReference type="EC" id="3.2.1.21" evidence="4"/>
<evidence type="ECO:0000256" key="2">
    <source>
        <dbReference type="ARBA" id="ARBA00004418"/>
    </source>
</evidence>
<dbReference type="InterPro" id="IPR051915">
    <property type="entry name" value="Cellulose_Degrad_GH3"/>
</dbReference>
<dbReference type="Gene3D" id="3.20.20.300">
    <property type="entry name" value="Glycoside hydrolase, family 3, N-terminal domain"/>
    <property type="match status" value="1"/>
</dbReference>
<evidence type="ECO:0000256" key="4">
    <source>
        <dbReference type="ARBA" id="ARBA00012744"/>
    </source>
</evidence>
<reference evidence="14" key="1">
    <citation type="submission" date="2016-10" db="EMBL/GenBank/DDBJ databases">
        <authorList>
            <person name="Varghese N."/>
            <person name="Submissions S."/>
        </authorList>
    </citation>
    <scope>NUCLEOTIDE SEQUENCE [LARGE SCALE GENOMIC DNA]</scope>
    <source>
        <strain evidence="14">XJ109</strain>
    </source>
</reference>
<dbReference type="Pfam" id="PF00933">
    <property type="entry name" value="Glyco_hydro_3"/>
    <property type="match status" value="1"/>
</dbReference>
<dbReference type="GO" id="GO:0042597">
    <property type="term" value="C:periplasmic space"/>
    <property type="evidence" value="ECO:0007669"/>
    <property type="project" value="UniProtKB-SubCell"/>
</dbReference>
<dbReference type="PANTHER" id="PTHR30620:SF16">
    <property type="entry name" value="LYSOSOMAL BETA GLUCOSIDASE"/>
    <property type="match status" value="1"/>
</dbReference>
<keyword evidence="5 11" id="KW-0732">Signal</keyword>
<protein>
    <recommendedName>
        <fullName evidence="9">Periplasmic beta-glucosidase</fullName>
        <ecNumber evidence="4">3.2.1.21</ecNumber>
    </recommendedName>
</protein>
<sequence>MKKLIYSIAFLGLAFNTYAQKIKFDKTKSKQEFIDYVMKQMTIDDKVGQMVQYTYDGGDVTGSAIDKNYIKYTKQGMMGSVFNATTTDITRKLQKIAVEETRLGIPLIFGYDVVHGYETIFPIPLGEAASWDLKAIEKSARVAATETAAGGVHWTFAPMVDIGFDPRWGRVSEGAGEDTFLGSKIAVARVNGFQGKNLYDLNTVLACTKHFAGYALAQAGRDYNSVEISDRFLRDYILPPFKATVDAGAGSFMTSFNEIGGVPSTASKYLYDDILRKEWNFKGFVVTDYTAIQELIPHGVAKDLEEATLKSVDAGIEMDMMSGAFLNHLAKLVKDGKVKEEVINTAVRRILEAKYDLGLFEDPYRYSDAKREKETVMKKEFLDDARDVARKSMILLKNQNQVLPLKENQKIAYIGPLVKDEKNIIGNWAARGDRYGKAWSVWEGLNDVLGKNAKITYAQGTDLNSTNTNGFQEAINIAKNSDVIVAVMGENENQTGEAASQTNIDLPGNQKELLKELKKLGKPIVLVLMAGRPMTISWEQENMDAILYTWYPGTMGGLAISDVLYGKYNPSGKTPMTFPRSVGQIPIHYNQKNTGRPYLGDADAEQKYKSRYTDSPNSPLYPFGYGLSYTNFDYSNLKLNKTSLKNGTDEIKITVDVKNTGNFDGEEVVQLYVRDLVGSVTRPVRELKGFDKVMIKKGETKSVSFTLTPEDLKFHDINMKYVAEAGDFEIYVGGNSNATLKSSFVLVD</sequence>
<dbReference type="SMART" id="SM01217">
    <property type="entry name" value="Fn3_like"/>
    <property type="match status" value="1"/>
</dbReference>
<evidence type="ECO:0000256" key="7">
    <source>
        <dbReference type="ARBA" id="ARBA00022801"/>
    </source>
</evidence>
<dbReference type="InterPro" id="IPR036881">
    <property type="entry name" value="Glyco_hydro_3_C_sf"/>
</dbReference>
<evidence type="ECO:0000256" key="8">
    <source>
        <dbReference type="ARBA" id="ARBA00023295"/>
    </source>
</evidence>
<keyword evidence="14" id="KW-1185">Reference proteome</keyword>
<proteinExistence type="inferred from homology"/>
<evidence type="ECO:0000313" key="14">
    <source>
        <dbReference type="Proteomes" id="UP000199149"/>
    </source>
</evidence>
<accession>A0A1I4W6U5</accession>
<evidence type="ECO:0000256" key="10">
    <source>
        <dbReference type="RuleBase" id="RU361161"/>
    </source>
</evidence>
<evidence type="ECO:0000256" key="11">
    <source>
        <dbReference type="SAM" id="SignalP"/>
    </source>
</evidence>
<dbReference type="Gene3D" id="2.60.40.10">
    <property type="entry name" value="Immunoglobulins"/>
    <property type="match status" value="1"/>
</dbReference>
<evidence type="ECO:0000313" key="13">
    <source>
        <dbReference type="EMBL" id="SFN08926.1"/>
    </source>
</evidence>
<comment type="catalytic activity">
    <reaction evidence="1">
        <text>Hydrolysis of terminal, non-reducing beta-D-glucosyl residues with release of beta-D-glucose.</text>
        <dbReference type="EC" id="3.2.1.21"/>
    </reaction>
</comment>
<dbReference type="Pfam" id="PF01915">
    <property type="entry name" value="Glyco_hydro_3_C"/>
    <property type="match status" value="1"/>
</dbReference>
<dbReference type="OrthoDB" id="9805821at2"/>
<dbReference type="GO" id="GO:0008422">
    <property type="term" value="F:beta-glucosidase activity"/>
    <property type="evidence" value="ECO:0007669"/>
    <property type="project" value="UniProtKB-EC"/>
</dbReference>
<dbReference type="InterPro" id="IPR002772">
    <property type="entry name" value="Glyco_hydro_3_C"/>
</dbReference>
<feature type="signal peptide" evidence="11">
    <location>
        <begin position="1"/>
        <end position="19"/>
    </location>
</feature>
<keyword evidence="6" id="KW-0574">Periplasm</keyword>
<feature type="chain" id="PRO_5011447658" description="Periplasmic beta-glucosidase" evidence="11">
    <location>
        <begin position="20"/>
        <end position="748"/>
    </location>
</feature>
<evidence type="ECO:0000256" key="5">
    <source>
        <dbReference type="ARBA" id="ARBA00022729"/>
    </source>
</evidence>
<dbReference type="Pfam" id="PF14310">
    <property type="entry name" value="Fn3-like"/>
    <property type="match status" value="1"/>
</dbReference>
<dbReference type="FunFam" id="3.40.50.1700:FF:000004">
    <property type="entry name" value="Periplasmic beta-glucosidase"/>
    <property type="match status" value="1"/>
</dbReference>
<dbReference type="InterPro" id="IPR036962">
    <property type="entry name" value="Glyco_hydro_3_N_sf"/>
</dbReference>
<dbReference type="FunFam" id="3.20.20.300:FF:000005">
    <property type="entry name" value="Periplasmic beta-glucosidase"/>
    <property type="match status" value="1"/>
</dbReference>
<dbReference type="InterPro" id="IPR026891">
    <property type="entry name" value="Fn3-like"/>
</dbReference>
<comment type="subcellular location">
    <subcellularLocation>
        <location evidence="2">Periplasm</location>
    </subcellularLocation>
</comment>
<keyword evidence="7 10" id="KW-0378">Hydrolase</keyword>
<dbReference type="Proteomes" id="UP000199149">
    <property type="component" value="Unassembled WGS sequence"/>
</dbReference>
<dbReference type="InterPro" id="IPR013783">
    <property type="entry name" value="Ig-like_fold"/>
</dbReference>
<dbReference type="RefSeq" id="WP_092908010.1">
    <property type="nucleotide sequence ID" value="NZ_FOUZ01000006.1"/>
</dbReference>
<gene>
    <name evidence="13" type="ORF">SAMN05421738_106160</name>
</gene>
<evidence type="ECO:0000256" key="6">
    <source>
        <dbReference type="ARBA" id="ARBA00022764"/>
    </source>
</evidence>
<dbReference type="SUPFAM" id="SSF51445">
    <property type="entry name" value="(Trans)glycosidases"/>
    <property type="match status" value="1"/>
</dbReference>
<evidence type="ECO:0000256" key="9">
    <source>
        <dbReference type="ARBA" id="ARBA00067498"/>
    </source>
</evidence>
<organism evidence="13 14">
    <name type="scientific">Algoriella xinjiangensis</name>
    <dbReference type="NCBI Taxonomy" id="684065"/>
    <lineage>
        <taxon>Bacteria</taxon>
        <taxon>Pseudomonadati</taxon>
        <taxon>Bacteroidota</taxon>
        <taxon>Flavobacteriia</taxon>
        <taxon>Flavobacteriales</taxon>
        <taxon>Weeksellaceae</taxon>
        <taxon>Algoriella</taxon>
    </lineage>
</organism>
<dbReference type="Gene3D" id="3.40.50.1700">
    <property type="entry name" value="Glycoside hydrolase family 3 C-terminal domain"/>
    <property type="match status" value="1"/>
</dbReference>
<dbReference type="PRINTS" id="PR00133">
    <property type="entry name" value="GLHYDRLASE3"/>
</dbReference>
<dbReference type="AlphaFoldDB" id="A0A1I4W6U5"/>
<keyword evidence="8 10" id="KW-0326">Glycosidase</keyword>
<dbReference type="SUPFAM" id="SSF52279">
    <property type="entry name" value="Beta-D-glucan exohydrolase, C-terminal domain"/>
    <property type="match status" value="1"/>
</dbReference>
<name>A0A1I4W6U5_9FLAO</name>
<dbReference type="EMBL" id="FOUZ01000006">
    <property type="protein sequence ID" value="SFN08926.1"/>
    <property type="molecule type" value="Genomic_DNA"/>
</dbReference>
<dbReference type="InterPro" id="IPR017853">
    <property type="entry name" value="GH"/>
</dbReference>